<dbReference type="Proteomes" id="UP000667650">
    <property type="component" value="Unassembled WGS sequence"/>
</dbReference>
<keyword evidence="2" id="KW-1185">Reference proteome</keyword>
<organism evidence="1 2">
    <name type="scientific">Flagellimonas ochracea</name>
    <dbReference type="NCBI Taxonomy" id="2696472"/>
    <lineage>
        <taxon>Bacteria</taxon>
        <taxon>Pseudomonadati</taxon>
        <taxon>Bacteroidota</taxon>
        <taxon>Flavobacteriia</taxon>
        <taxon>Flavobacteriales</taxon>
        <taxon>Flavobacteriaceae</taxon>
        <taxon>Flagellimonas</taxon>
    </lineage>
</organism>
<protein>
    <submittedName>
        <fullName evidence="1">DUF3291 domain-containing protein</fullName>
    </submittedName>
</protein>
<comment type="caution">
    <text evidence="1">The sequence shown here is derived from an EMBL/GenBank/DDBJ whole genome shotgun (WGS) entry which is preliminary data.</text>
</comment>
<dbReference type="AlphaFoldDB" id="A0A964WYL2"/>
<evidence type="ECO:0000313" key="2">
    <source>
        <dbReference type="Proteomes" id="UP000667650"/>
    </source>
</evidence>
<reference evidence="1" key="1">
    <citation type="submission" date="2020-01" db="EMBL/GenBank/DDBJ databases">
        <title>Muricauda ochracea sp. nov., isolated from a tidal flat of Garorim bay in Korea.</title>
        <authorList>
            <person name="Kim D."/>
            <person name="Yoo Y."/>
            <person name="Kim J.-J."/>
        </authorList>
    </citation>
    <scope>NUCLEOTIDE SEQUENCE</scope>
    <source>
        <strain evidence="1">JGD-17</strain>
    </source>
</reference>
<gene>
    <name evidence="1" type="ORF">GTQ34_15470</name>
</gene>
<dbReference type="InterPro" id="IPR049574">
    <property type="entry name" value="CrtA-like"/>
</dbReference>
<accession>A0A964WYL2</accession>
<evidence type="ECO:0000313" key="1">
    <source>
        <dbReference type="EMBL" id="NAY93310.1"/>
    </source>
</evidence>
<sequence length="244" mass="28781">MSQITTISLFKYKGFKNKLWAFGMMQFAHTHLKEVKGLSFYKLWGSGKDGFSPLPDWNIYALIQVWDNAQDAEHFFSKSYLMQRYAHHTEELWTLYLKNEKSRGEWSESNPFRRSKTLDISNPYVVAITRATIKTKMLVRFWKYVPKSQRGLFENGGLLYTKGFGEVPIRNMATFSVWKDRKALDSFAYQKNPHVGAIKETRKLDWYKEELFSRFQPYKSIGTWFGKNPLPSLDPNQKKVDKEK</sequence>
<dbReference type="RefSeq" id="WP_166524717.1">
    <property type="nucleotide sequence ID" value="NZ_JAAABI010000008.1"/>
</dbReference>
<proteinExistence type="predicted"/>
<dbReference type="CDD" id="cd21650">
    <property type="entry name" value="CrtA-like"/>
    <property type="match status" value="1"/>
</dbReference>
<name>A0A964WYL2_9FLAO</name>
<dbReference type="EMBL" id="JAAABI010000008">
    <property type="protein sequence ID" value="NAY93310.1"/>
    <property type="molecule type" value="Genomic_DNA"/>
</dbReference>